<dbReference type="GO" id="GO:0007165">
    <property type="term" value="P:signal transduction"/>
    <property type="evidence" value="ECO:0007669"/>
    <property type="project" value="InterPro"/>
</dbReference>
<dbReference type="AlphaFoldDB" id="A0A244CN39"/>
<dbReference type="PANTHER" id="PTHR43155:SF2">
    <property type="entry name" value="CYCLIC DI-GMP PHOSPHODIESTERASE PA4108"/>
    <property type="match status" value="1"/>
</dbReference>
<reference evidence="4 5" key="1">
    <citation type="submission" date="2017-02" db="EMBL/GenBank/DDBJ databases">
        <title>Pseudoalteromonas ulvae TC14 Genome.</title>
        <authorList>
            <person name="Molmeret M."/>
        </authorList>
    </citation>
    <scope>NUCLEOTIDE SEQUENCE [LARGE SCALE GENOMIC DNA]</scope>
    <source>
        <strain evidence="4">TC14</strain>
    </source>
</reference>
<evidence type="ECO:0000259" key="3">
    <source>
        <dbReference type="PROSITE" id="PS51832"/>
    </source>
</evidence>
<evidence type="ECO:0000256" key="1">
    <source>
        <dbReference type="SAM" id="Phobius"/>
    </source>
</evidence>
<dbReference type="Gene3D" id="1.10.3210.10">
    <property type="entry name" value="Hypothetical protein af1432"/>
    <property type="match status" value="2"/>
</dbReference>
<keyword evidence="1" id="KW-0472">Membrane</keyword>
<dbReference type="RefSeq" id="WP_086745259.1">
    <property type="nucleotide sequence ID" value="NZ_MWPV01000005.1"/>
</dbReference>
<dbReference type="CDD" id="cd01007">
    <property type="entry name" value="PBP2_BvgS_HisK_like"/>
    <property type="match status" value="1"/>
</dbReference>
<dbReference type="CDD" id="cd00077">
    <property type="entry name" value="HDc"/>
    <property type="match status" value="2"/>
</dbReference>
<accession>A0A244CN39</accession>
<protein>
    <submittedName>
        <fullName evidence="4">Phosphohydrolase</fullName>
    </submittedName>
</protein>
<organism evidence="4 5">
    <name type="scientific">Pseudoalteromonas ulvae</name>
    <dbReference type="NCBI Taxonomy" id="107327"/>
    <lineage>
        <taxon>Bacteria</taxon>
        <taxon>Pseudomonadati</taxon>
        <taxon>Pseudomonadota</taxon>
        <taxon>Gammaproteobacteria</taxon>
        <taxon>Alteromonadales</taxon>
        <taxon>Pseudoalteromonadaceae</taxon>
        <taxon>Pseudoalteromonas</taxon>
    </lineage>
</organism>
<keyword evidence="1" id="KW-0812">Transmembrane</keyword>
<dbReference type="GO" id="GO:0008081">
    <property type="term" value="F:phosphoric diester hydrolase activity"/>
    <property type="evidence" value="ECO:0007669"/>
    <property type="project" value="UniProtKB-ARBA"/>
</dbReference>
<dbReference type="InterPro" id="IPR037522">
    <property type="entry name" value="HD_GYP_dom"/>
</dbReference>
<dbReference type="InterPro" id="IPR003660">
    <property type="entry name" value="HAMP_dom"/>
</dbReference>
<dbReference type="PANTHER" id="PTHR43155">
    <property type="entry name" value="CYCLIC DI-GMP PHOSPHODIESTERASE PA4108-RELATED"/>
    <property type="match status" value="1"/>
</dbReference>
<dbReference type="OrthoDB" id="9764808at2"/>
<dbReference type="InterPro" id="IPR003607">
    <property type="entry name" value="HD/PDEase_dom"/>
</dbReference>
<sequence length="1065" mass="121940">MEVFKVVKNRLLFSIKSTVVSIFIFSVLLTATVAISLQYYFNAKMAEEYTSRIFKMATENTASDLTKLNQQVENTLEILSQNPDIKSQLIEEHNRKDIFKILELSQHFYAIYIGLDNGEFYEVINLDASPLVRSQIKAKANDRWAVIEIKMVDGEKKKITHFYTKDHALRHTISQPTDYDPVERMWFSRAEEDTIYKSSPYLFQHLQAPGQTYSLKLAGENSVIAIDIALSSVSEYLLNLDNKGQQEFNVEMFLFEKEGQLIASNTEQRLSTITIPASKPLPLTAKQQALINSMGKISVSNESDWAPLDFAISGRPAGYSVDVLNLISDMTGLELSYINGFSWAELVNLFKEEKLQLLNASYDNQPNRALGILSQSFLQTPFAIITQPGEADITRLSQLYGKTLAISADWSIIEEIKAFHPQIKVVEVPSTLEVLKSIQQGRYYAGIDNRFVLQYTAKQFFIDKVQYHFDLAQNKPPLLADLHFLLPKAETGLLEIINLAIDNISDEQKEALKQKWLFNEQQLNELKHVGVVPYKEVLSLTSNPQNFNHLLQKEINKQNMYLFISQLNGHDEYLALLIPKSKLLQNALKKLRIAIMVTAGLLLILLPLCWLFAKPIVEPIKRLAEHAERIKERQYDHIEFHDSNIIEIQELTDSMAGMTASIKTYQQNQTDLMDSFIELIGQAIDDKSPYTAGHCERVPELGMMLAEVASNSDATPFKQFKFNNDDEIREFKIAAWLHDCGKITTPEHIVDKGTKLEAIYNRIHEIRMRFEVLWRDEEIDYWQKVQAQPEQQDDWLAQKDLHQQQLRDDFAFIANANIGGEFMSEKHIERLHQLSTKTWQRFFDDTLGLSPVEELRTNKAEQPLPVTEQLLANKPEHIIAHDHSIEYDKKLGINMTIPEFRANLGELHNLVIARGTLTAEDRFKVNEHIISTIRMLDKMPFPQELANVPRYASTHHETLIGTGYPRKLTAEQLSIPERVLVLADIFEALTAADRPYKKAKPLSVAIDILYKMAQDQHVDMDIFKLFLSSGIYQDYAKRYLSPAQIDAVDIEFYLNKRSQSGGEAA</sequence>
<dbReference type="SMART" id="SM00062">
    <property type="entry name" value="PBPb"/>
    <property type="match status" value="1"/>
</dbReference>
<keyword evidence="1" id="KW-1133">Transmembrane helix</keyword>
<feature type="domain" description="HAMP" evidence="2">
    <location>
        <begin position="614"/>
        <end position="667"/>
    </location>
</feature>
<dbReference type="Proteomes" id="UP000194841">
    <property type="component" value="Unassembled WGS sequence"/>
</dbReference>
<evidence type="ECO:0000313" key="4">
    <source>
        <dbReference type="EMBL" id="OUL57005.1"/>
    </source>
</evidence>
<dbReference type="SUPFAM" id="SSF109604">
    <property type="entry name" value="HD-domain/PDEase-like"/>
    <property type="match status" value="2"/>
</dbReference>
<keyword evidence="4" id="KW-0378">Hydrolase</keyword>
<dbReference type="Gene3D" id="3.40.190.10">
    <property type="entry name" value="Periplasmic binding protein-like II"/>
    <property type="match status" value="2"/>
</dbReference>
<dbReference type="Pfam" id="PF13487">
    <property type="entry name" value="HD_5"/>
    <property type="match status" value="1"/>
</dbReference>
<dbReference type="Gene3D" id="6.10.340.10">
    <property type="match status" value="1"/>
</dbReference>
<evidence type="ECO:0000313" key="5">
    <source>
        <dbReference type="Proteomes" id="UP000194841"/>
    </source>
</evidence>
<feature type="transmembrane region" description="Helical" evidence="1">
    <location>
        <begin position="20"/>
        <end position="41"/>
    </location>
</feature>
<proteinExistence type="predicted"/>
<gene>
    <name evidence="4" type="ORF">B1199_16710</name>
</gene>
<dbReference type="PROSITE" id="PS51832">
    <property type="entry name" value="HD_GYP"/>
    <property type="match status" value="1"/>
</dbReference>
<dbReference type="Pfam" id="PF00497">
    <property type="entry name" value="SBP_bac_3"/>
    <property type="match status" value="1"/>
</dbReference>
<dbReference type="GO" id="GO:0016020">
    <property type="term" value="C:membrane"/>
    <property type="evidence" value="ECO:0007669"/>
    <property type="project" value="InterPro"/>
</dbReference>
<dbReference type="SUPFAM" id="SSF53850">
    <property type="entry name" value="Periplasmic binding protein-like II"/>
    <property type="match status" value="1"/>
</dbReference>
<evidence type="ECO:0000259" key="2">
    <source>
        <dbReference type="PROSITE" id="PS50885"/>
    </source>
</evidence>
<name>A0A244CN39_PSEDV</name>
<comment type="caution">
    <text evidence="4">The sequence shown here is derived from an EMBL/GenBank/DDBJ whole genome shotgun (WGS) entry which is preliminary data.</text>
</comment>
<dbReference type="InterPro" id="IPR001638">
    <property type="entry name" value="Solute-binding_3/MltF_N"/>
</dbReference>
<dbReference type="SMART" id="SM00471">
    <property type="entry name" value="HDc"/>
    <property type="match status" value="1"/>
</dbReference>
<keyword evidence="5" id="KW-1185">Reference proteome</keyword>
<dbReference type="EMBL" id="MWPV01000005">
    <property type="protein sequence ID" value="OUL57005.1"/>
    <property type="molecule type" value="Genomic_DNA"/>
</dbReference>
<feature type="domain" description="HD-GYP" evidence="3">
    <location>
        <begin position="838"/>
        <end position="1041"/>
    </location>
</feature>
<dbReference type="PROSITE" id="PS50885">
    <property type="entry name" value="HAMP"/>
    <property type="match status" value="1"/>
</dbReference>